<proteinExistence type="predicted"/>
<dbReference type="AlphaFoldDB" id="M5FWK1"/>
<dbReference type="HOGENOM" id="CLU_000022_59_2_1"/>
<protein>
    <submittedName>
        <fullName evidence="2">Acetyl-CoA synthetase-like protein</fullName>
    </submittedName>
</protein>
<dbReference type="RefSeq" id="XP_040626962.1">
    <property type="nucleotide sequence ID" value="XM_040768888.1"/>
</dbReference>
<sequence length="633" mass="69751">MSQVALEPIYPPANADYIPTDNLFAYLFHNQQVWRRIPPSDDRVVFHEPITSQDLTYGRLRDDSLRFVHSLSKLVVNVPPKDDFGVPGAIVGPVVMIHLPNCCAFPVIFLGGVATNCTMNLVSPALGPNELVHVMELVHPDVVFTQPGELGEETLEKAFNLLPGSPIKPKIFTVDVLQYPSNCSPSDLPANNWLTLLNTSASSQVAPMVSPGFPTSTMKLTRKHRMLMSNPIALHVFCGPQAPPAKARGLCILIGLLSLPMCCGKSMLITKETMLYVLVLNLASLIGTESGQVWIGLPPFYHIMGLQTVMLLAVQYSTKVVIMRKFDLEAYLRNIVRHRVTYLNLAPPLALALTKTPLLDEPWCDISSVRSAGCGAAPLGADIIREFHRRTGKLILMGYGLSETGCFTHRPDPSWQTVEKSLGFSGRVMPDVEIQIRDEAGNPVPNGKPGEIMMRSNLQMLGYVRNPKANAETFAKDGFVHTGDIGILTDDRFIKIVDRIKDVIKYNGFQVSPVELDAVIGALPSVLDVGTTSIYSEQQASELPIAYVVPRSLELLAAVKRGDKNHPGLKPFAKEVYNTVESQCAYYKWLRGGVVLCEAITKSLTGKIMRRQLKDISGIHVPFKNRPDVRARL</sequence>
<reference evidence="2 3" key="1">
    <citation type="journal article" date="2012" name="Science">
        <title>The Paleozoic origin of enzymatic lignin decomposition reconstructed from 31 fungal genomes.</title>
        <authorList>
            <person name="Floudas D."/>
            <person name="Binder M."/>
            <person name="Riley R."/>
            <person name="Barry K."/>
            <person name="Blanchette R.A."/>
            <person name="Henrissat B."/>
            <person name="Martinez A.T."/>
            <person name="Otillar R."/>
            <person name="Spatafora J.W."/>
            <person name="Yadav J.S."/>
            <person name="Aerts A."/>
            <person name="Benoit I."/>
            <person name="Boyd A."/>
            <person name="Carlson A."/>
            <person name="Copeland A."/>
            <person name="Coutinho P.M."/>
            <person name="de Vries R.P."/>
            <person name="Ferreira P."/>
            <person name="Findley K."/>
            <person name="Foster B."/>
            <person name="Gaskell J."/>
            <person name="Glotzer D."/>
            <person name="Gorecki P."/>
            <person name="Heitman J."/>
            <person name="Hesse C."/>
            <person name="Hori C."/>
            <person name="Igarashi K."/>
            <person name="Jurgens J.A."/>
            <person name="Kallen N."/>
            <person name="Kersten P."/>
            <person name="Kohler A."/>
            <person name="Kuees U."/>
            <person name="Kumar T.K.A."/>
            <person name="Kuo A."/>
            <person name="LaButti K."/>
            <person name="Larrondo L.F."/>
            <person name="Lindquist E."/>
            <person name="Ling A."/>
            <person name="Lombard V."/>
            <person name="Lucas S."/>
            <person name="Lundell T."/>
            <person name="Martin R."/>
            <person name="McLaughlin D.J."/>
            <person name="Morgenstern I."/>
            <person name="Morin E."/>
            <person name="Murat C."/>
            <person name="Nagy L.G."/>
            <person name="Nolan M."/>
            <person name="Ohm R.A."/>
            <person name="Patyshakuliyeva A."/>
            <person name="Rokas A."/>
            <person name="Ruiz-Duenas F.J."/>
            <person name="Sabat G."/>
            <person name="Salamov A."/>
            <person name="Samejima M."/>
            <person name="Schmutz J."/>
            <person name="Slot J.C."/>
            <person name="St John F."/>
            <person name="Stenlid J."/>
            <person name="Sun H."/>
            <person name="Sun S."/>
            <person name="Syed K."/>
            <person name="Tsang A."/>
            <person name="Wiebenga A."/>
            <person name="Young D."/>
            <person name="Pisabarro A."/>
            <person name="Eastwood D.C."/>
            <person name="Martin F."/>
            <person name="Cullen D."/>
            <person name="Grigoriev I.V."/>
            <person name="Hibbett D.S."/>
        </authorList>
    </citation>
    <scope>NUCLEOTIDE SEQUENCE [LARGE SCALE GENOMIC DNA]</scope>
    <source>
        <strain evidence="2 3">DJM-731 SS1</strain>
    </source>
</reference>
<dbReference type="Gene3D" id="3.40.50.12780">
    <property type="entry name" value="N-terminal domain of ligase-like"/>
    <property type="match status" value="2"/>
</dbReference>
<evidence type="ECO:0000259" key="1">
    <source>
        <dbReference type="Pfam" id="PF00501"/>
    </source>
</evidence>
<name>M5FWK1_DACPD</name>
<dbReference type="OrthoDB" id="6509636at2759"/>
<dbReference type="STRING" id="1858805.M5FWK1"/>
<gene>
    <name evidence="2" type="ORF">DACRYDRAFT_109488</name>
</gene>
<dbReference type="PANTHER" id="PTHR24096:SF295">
    <property type="entry name" value="ACETYL-COA SYNTHETASE-LIKE PROTEIN"/>
    <property type="match status" value="1"/>
</dbReference>
<dbReference type="GeneID" id="63683950"/>
<dbReference type="InterPro" id="IPR042099">
    <property type="entry name" value="ANL_N_sf"/>
</dbReference>
<dbReference type="EMBL" id="JH795868">
    <property type="protein sequence ID" value="EJU00065.1"/>
    <property type="molecule type" value="Genomic_DNA"/>
</dbReference>
<dbReference type="Gene3D" id="3.30.300.30">
    <property type="match status" value="1"/>
</dbReference>
<accession>M5FWK1</accession>
<evidence type="ECO:0000313" key="3">
    <source>
        <dbReference type="Proteomes" id="UP000030653"/>
    </source>
</evidence>
<dbReference type="PANTHER" id="PTHR24096">
    <property type="entry name" value="LONG-CHAIN-FATTY-ACID--COA LIGASE"/>
    <property type="match status" value="1"/>
</dbReference>
<dbReference type="GO" id="GO:0019748">
    <property type="term" value="P:secondary metabolic process"/>
    <property type="evidence" value="ECO:0007669"/>
    <property type="project" value="TreeGrafter"/>
</dbReference>
<organism evidence="2 3">
    <name type="scientific">Dacryopinax primogenitus (strain DJM 731)</name>
    <name type="common">Brown rot fungus</name>
    <dbReference type="NCBI Taxonomy" id="1858805"/>
    <lineage>
        <taxon>Eukaryota</taxon>
        <taxon>Fungi</taxon>
        <taxon>Dikarya</taxon>
        <taxon>Basidiomycota</taxon>
        <taxon>Agaricomycotina</taxon>
        <taxon>Dacrymycetes</taxon>
        <taxon>Dacrymycetales</taxon>
        <taxon>Dacrymycetaceae</taxon>
        <taxon>Dacryopinax</taxon>
    </lineage>
</organism>
<dbReference type="Proteomes" id="UP000030653">
    <property type="component" value="Unassembled WGS sequence"/>
</dbReference>
<feature type="domain" description="AMP-dependent synthetase/ligase" evidence="1">
    <location>
        <begin position="286"/>
        <end position="463"/>
    </location>
</feature>
<evidence type="ECO:0000313" key="2">
    <source>
        <dbReference type="EMBL" id="EJU00065.1"/>
    </source>
</evidence>
<dbReference type="InterPro" id="IPR000873">
    <property type="entry name" value="AMP-dep_synth/lig_dom"/>
</dbReference>
<dbReference type="SUPFAM" id="SSF56801">
    <property type="entry name" value="Acetyl-CoA synthetase-like"/>
    <property type="match status" value="2"/>
</dbReference>
<dbReference type="Pfam" id="PF00501">
    <property type="entry name" value="AMP-binding"/>
    <property type="match status" value="1"/>
</dbReference>
<dbReference type="InterPro" id="IPR045851">
    <property type="entry name" value="AMP-bd_C_sf"/>
</dbReference>
<dbReference type="GO" id="GO:0016405">
    <property type="term" value="F:CoA-ligase activity"/>
    <property type="evidence" value="ECO:0007669"/>
    <property type="project" value="TreeGrafter"/>
</dbReference>
<keyword evidence="3" id="KW-1185">Reference proteome</keyword>